<proteinExistence type="predicted"/>
<reference evidence="2" key="1">
    <citation type="journal article" date="2015" name="Microbiology">
        <title>Genome of Methanoregula boonei 6A8 reveals adaptations to oligotrophic peatland environments.</title>
        <authorList>
            <person name="Braeuer S."/>
            <person name="Cadillo-Quiroz H."/>
            <person name="Kyrpides N."/>
            <person name="Woyke T."/>
            <person name="Goodwin L."/>
            <person name="Detter C."/>
            <person name="Podell S."/>
            <person name="Yavitt J.B."/>
            <person name="Zinder S.H."/>
        </authorList>
    </citation>
    <scope>NUCLEOTIDE SEQUENCE [LARGE SCALE GENOMIC DNA]</scope>
    <source>
        <strain evidence="2">DSM 21154 / JCM 14090 / 6A8</strain>
    </source>
</reference>
<dbReference type="InterPro" id="IPR027396">
    <property type="entry name" value="DsrEFH-like"/>
</dbReference>
<dbReference type="Proteomes" id="UP000002408">
    <property type="component" value="Chromosome"/>
</dbReference>
<dbReference type="KEGG" id="mbn:Mboo_0873"/>
<accession>A7I6N0</accession>
<dbReference type="STRING" id="456442.Mboo_0873"/>
<evidence type="ECO:0008006" key="3">
    <source>
        <dbReference type="Google" id="ProtNLM"/>
    </source>
</evidence>
<gene>
    <name evidence="1" type="ordered locus">Mboo_0873</name>
</gene>
<organism evidence="1 2">
    <name type="scientific">Methanoregula boonei (strain DSM 21154 / JCM 14090 / 6A8)</name>
    <dbReference type="NCBI Taxonomy" id="456442"/>
    <lineage>
        <taxon>Archaea</taxon>
        <taxon>Methanobacteriati</taxon>
        <taxon>Methanobacteriota</taxon>
        <taxon>Stenosarchaea group</taxon>
        <taxon>Methanomicrobia</taxon>
        <taxon>Methanomicrobiales</taxon>
        <taxon>Methanoregulaceae</taxon>
        <taxon>Methanoregula</taxon>
    </lineage>
</organism>
<dbReference type="Gene3D" id="3.40.1260.10">
    <property type="entry name" value="DsrEFH-like"/>
    <property type="match status" value="1"/>
</dbReference>
<keyword evidence="2" id="KW-1185">Reference proteome</keyword>
<name>A7I6N0_METB6</name>
<dbReference type="EMBL" id="CP000780">
    <property type="protein sequence ID" value="ABS55391.1"/>
    <property type="molecule type" value="Genomic_DNA"/>
</dbReference>
<sequence length="107" mass="12064">MKIGIILGTKDPEVVFNAFRLGTLALRNGHRVWIFLVNHGVEIEDIETTAFNIREQIFLFTKKEGEIYTCVTSMKAHNRKETGVCKPHSQDDLLALVTSSEKVLSFG</sequence>
<dbReference type="HOGENOM" id="CLU_151801_0_0_2"/>
<dbReference type="InterPro" id="IPR003787">
    <property type="entry name" value="Sulphur_relay_DsrE/F-like"/>
</dbReference>
<evidence type="ECO:0000313" key="1">
    <source>
        <dbReference type="EMBL" id="ABS55391.1"/>
    </source>
</evidence>
<protein>
    <recommendedName>
        <fullName evidence="3">DsrE family protein</fullName>
    </recommendedName>
</protein>
<dbReference type="SUPFAM" id="SSF75169">
    <property type="entry name" value="DsrEFH-like"/>
    <property type="match status" value="1"/>
</dbReference>
<dbReference type="eggNOG" id="arCOG02068">
    <property type="taxonomic scope" value="Archaea"/>
</dbReference>
<dbReference type="AlphaFoldDB" id="A7I6N0"/>
<evidence type="ECO:0000313" key="2">
    <source>
        <dbReference type="Proteomes" id="UP000002408"/>
    </source>
</evidence>
<dbReference type="Pfam" id="PF02635">
    <property type="entry name" value="DsrE"/>
    <property type="match status" value="1"/>
</dbReference>